<comment type="caution">
    <text evidence="1">The sequence shown here is derived from an EMBL/GenBank/DDBJ whole genome shotgun (WGS) entry which is preliminary data.</text>
</comment>
<name>A0A852TMP0_9BACI</name>
<proteinExistence type="predicted"/>
<protein>
    <recommendedName>
        <fullName evidence="3">DUF2521 family protein</fullName>
    </recommendedName>
</protein>
<organism evidence="1 2">
    <name type="scientific">Neobacillus niacini</name>
    <dbReference type="NCBI Taxonomy" id="86668"/>
    <lineage>
        <taxon>Bacteria</taxon>
        <taxon>Bacillati</taxon>
        <taxon>Bacillota</taxon>
        <taxon>Bacilli</taxon>
        <taxon>Bacillales</taxon>
        <taxon>Bacillaceae</taxon>
        <taxon>Neobacillus</taxon>
    </lineage>
</organism>
<dbReference type="InterPro" id="IPR019667">
    <property type="entry name" value="Uncharacterised_YbaK"/>
</dbReference>
<sequence length="147" mass="17480">MTVITTFKEKRRDKQIKYERSVLKDLSVKTLKERVQQYFGSSRVASSFIMNTGIEEACYDVALEAYLLGAKFSKFGYYGENIDDVRKRCSREEKHLIDTLYNFLLYWGNGEEGTMSETLYYSCEGYIDAWWKEGYEKAQRRRKLRLH</sequence>
<dbReference type="EMBL" id="JACCBX010000022">
    <property type="protein sequence ID" value="NYE09495.1"/>
    <property type="molecule type" value="Genomic_DNA"/>
</dbReference>
<evidence type="ECO:0008006" key="3">
    <source>
        <dbReference type="Google" id="ProtNLM"/>
    </source>
</evidence>
<dbReference type="AlphaFoldDB" id="A0A852TMP0"/>
<dbReference type="Pfam" id="PF10730">
    <property type="entry name" value="DUF2521"/>
    <property type="match status" value="1"/>
</dbReference>
<gene>
    <name evidence="1" type="ORF">F4694_006374</name>
</gene>
<reference evidence="2" key="2">
    <citation type="submission" date="2020-08" db="EMBL/GenBank/DDBJ databases">
        <title>The Agave Microbiome: Exploring the role of microbial communities in plant adaptations to desert environments.</title>
        <authorList>
            <person name="Partida-Martinez L.P."/>
        </authorList>
    </citation>
    <scope>NUCLEOTIDE SEQUENCE [LARGE SCALE GENOMIC DNA]</scope>
    <source>
        <strain evidence="2">AT2.8</strain>
    </source>
</reference>
<reference evidence="2" key="1">
    <citation type="submission" date="2020-07" db="EMBL/GenBank/DDBJ databases">
        <authorList>
            <person name="Partida-Martinez L."/>
            <person name="Huntemann M."/>
            <person name="Clum A."/>
            <person name="Wang J."/>
            <person name="Palaniappan K."/>
            <person name="Ritter S."/>
            <person name="Chen I.-M."/>
            <person name="Stamatis D."/>
            <person name="Reddy T."/>
            <person name="O'Malley R."/>
            <person name="Daum C."/>
            <person name="Shapiro N."/>
            <person name="Ivanova N."/>
            <person name="Kyrpides N."/>
            <person name="Woyke T."/>
        </authorList>
    </citation>
    <scope>NUCLEOTIDE SEQUENCE [LARGE SCALE GENOMIC DNA]</scope>
    <source>
        <strain evidence="2">AT2.8</strain>
    </source>
</reference>
<dbReference type="Proteomes" id="UP000548423">
    <property type="component" value="Unassembled WGS sequence"/>
</dbReference>
<evidence type="ECO:0000313" key="2">
    <source>
        <dbReference type="Proteomes" id="UP000548423"/>
    </source>
</evidence>
<evidence type="ECO:0000313" key="1">
    <source>
        <dbReference type="EMBL" id="NYE09495.1"/>
    </source>
</evidence>
<accession>A0A852TMP0</accession>